<dbReference type="AlphaFoldDB" id="A0A238ZYI0"/>
<organism evidence="1 2">
    <name type="scientific">Desulfurobacterium atlanticum</name>
    <dbReference type="NCBI Taxonomy" id="240169"/>
    <lineage>
        <taxon>Bacteria</taxon>
        <taxon>Pseudomonadati</taxon>
        <taxon>Aquificota</taxon>
        <taxon>Aquificia</taxon>
        <taxon>Desulfurobacteriales</taxon>
        <taxon>Desulfurobacteriaceae</taxon>
        <taxon>Desulfurobacterium</taxon>
    </lineage>
</organism>
<keyword evidence="2" id="KW-1185">Reference proteome</keyword>
<evidence type="ECO:0000313" key="1">
    <source>
        <dbReference type="EMBL" id="SNR88447.1"/>
    </source>
</evidence>
<gene>
    <name evidence="1" type="ORF">SAMN06265340_11339</name>
</gene>
<sequence>MELAVKQLEKAREEGDKMVFEILEAVKELRNILYELPEESRDIVAKYLQDIVAAAGKQDVVSQRLDRVKKFLLTGDNEIDMQWRLDEGRVVSQSDVDKLFS</sequence>
<accession>A0A238ZYI0</accession>
<protein>
    <submittedName>
        <fullName evidence="1">Uncharacterized protein</fullName>
    </submittedName>
</protein>
<dbReference type="Proteomes" id="UP000198405">
    <property type="component" value="Unassembled WGS sequence"/>
</dbReference>
<dbReference type="SUPFAM" id="SSF75708">
    <property type="entry name" value="Chemotaxis phosphatase CheZ"/>
    <property type="match status" value="1"/>
</dbReference>
<evidence type="ECO:0000313" key="2">
    <source>
        <dbReference type="Proteomes" id="UP000198405"/>
    </source>
</evidence>
<reference evidence="2" key="1">
    <citation type="submission" date="2017-06" db="EMBL/GenBank/DDBJ databases">
        <authorList>
            <person name="Varghese N."/>
            <person name="Submissions S."/>
        </authorList>
    </citation>
    <scope>NUCLEOTIDE SEQUENCE [LARGE SCALE GENOMIC DNA]</scope>
    <source>
        <strain evidence="2">DSM 15668</strain>
    </source>
</reference>
<dbReference type="EMBL" id="FZOB01000013">
    <property type="protein sequence ID" value="SNR88447.1"/>
    <property type="molecule type" value="Genomic_DNA"/>
</dbReference>
<name>A0A238ZYI0_9BACT</name>
<proteinExistence type="predicted"/>